<reference evidence="10" key="2">
    <citation type="submission" date="2020-10" db="UniProtKB">
        <authorList>
            <consortium name="WormBaseParasite"/>
        </authorList>
    </citation>
    <scope>IDENTIFICATION</scope>
</reference>
<evidence type="ECO:0000256" key="3">
    <source>
        <dbReference type="ARBA" id="ARBA00022707"/>
    </source>
</evidence>
<evidence type="ECO:0000256" key="1">
    <source>
        <dbReference type="ARBA" id="ARBA00010290"/>
    </source>
</evidence>
<dbReference type="PROSITE" id="PS51417">
    <property type="entry name" value="ARF"/>
    <property type="match status" value="1"/>
</dbReference>
<dbReference type="InterPro" id="IPR005225">
    <property type="entry name" value="Small_GTP-bd"/>
</dbReference>
<keyword evidence="9" id="KW-1185">Reference proteome</keyword>
<feature type="binding site" evidence="6">
    <location>
        <begin position="23"/>
        <end position="30"/>
    </location>
    <ligand>
        <name>GTP</name>
        <dbReference type="ChEBI" id="CHEBI:37565"/>
    </ligand>
</feature>
<keyword evidence="3" id="KW-0449">Lipoprotein</keyword>
<dbReference type="InterPro" id="IPR044612">
    <property type="entry name" value="ARL2/3"/>
</dbReference>
<evidence type="ECO:0000256" key="8">
    <source>
        <dbReference type="RuleBase" id="RU003925"/>
    </source>
</evidence>
<dbReference type="InterPro" id="IPR027417">
    <property type="entry name" value="P-loop_NTPase"/>
</dbReference>
<dbReference type="AlphaFoldDB" id="A0A7E4VAT8"/>
<dbReference type="GO" id="GO:0046872">
    <property type="term" value="F:metal ion binding"/>
    <property type="evidence" value="ECO:0007669"/>
    <property type="project" value="UniProtKB-KW"/>
</dbReference>
<dbReference type="InterPro" id="IPR006689">
    <property type="entry name" value="Small_GTPase_ARF/SAR"/>
</dbReference>
<feature type="binding site" evidence="7">
    <location>
        <position position="47"/>
    </location>
    <ligand>
        <name>Mg(2+)</name>
        <dbReference type="ChEBI" id="CHEBI:18420"/>
    </ligand>
</feature>
<organism evidence="9 10">
    <name type="scientific">Panagrellus redivivus</name>
    <name type="common">Microworm</name>
    <dbReference type="NCBI Taxonomy" id="6233"/>
    <lineage>
        <taxon>Eukaryota</taxon>
        <taxon>Metazoa</taxon>
        <taxon>Ecdysozoa</taxon>
        <taxon>Nematoda</taxon>
        <taxon>Chromadorea</taxon>
        <taxon>Rhabditida</taxon>
        <taxon>Tylenchina</taxon>
        <taxon>Panagrolaimomorpha</taxon>
        <taxon>Panagrolaimoidea</taxon>
        <taxon>Panagrolaimidae</taxon>
        <taxon>Panagrellus</taxon>
    </lineage>
</organism>
<dbReference type="Pfam" id="PF00025">
    <property type="entry name" value="Arf"/>
    <property type="match status" value="1"/>
</dbReference>
<feature type="binding site" evidence="6">
    <location>
        <begin position="125"/>
        <end position="128"/>
    </location>
    <ligand>
        <name>GTP</name>
        <dbReference type="ChEBI" id="CHEBI:37565"/>
    </ligand>
</feature>
<comment type="similarity">
    <text evidence="1 8">Belongs to the small GTPase superfamily. Arf family.</text>
</comment>
<dbReference type="FunFam" id="3.40.50.300:FF:001166">
    <property type="entry name" value="ADP-ribosylation factor D"/>
    <property type="match status" value="1"/>
</dbReference>
<keyword evidence="3" id="KW-0519">Myristate</keyword>
<accession>A0A7E4VAT8</accession>
<dbReference type="PANTHER" id="PTHR45697">
    <property type="entry name" value="ADP-RIBOSYLATION FACTOR-LIKE PROTEIN 2-RELATED"/>
    <property type="match status" value="1"/>
</dbReference>
<evidence type="ECO:0000256" key="4">
    <source>
        <dbReference type="ARBA" id="ARBA00022741"/>
    </source>
</evidence>
<dbReference type="NCBIfam" id="TIGR00231">
    <property type="entry name" value="small_GTP"/>
    <property type="match status" value="1"/>
</dbReference>
<evidence type="ECO:0000256" key="2">
    <source>
        <dbReference type="ARBA" id="ARBA00019766"/>
    </source>
</evidence>
<dbReference type="GO" id="GO:0003924">
    <property type="term" value="F:GTPase activity"/>
    <property type="evidence" value="ECO:0007669"/>
    <property type="project" value="InterPro"/>
</dbReference>
<keyword evidence="5 6" id="KW-0342">GTP-binding</keyword>
<evidence type="ECO:0000256" key="7">
    <source>
        <dbReference type="PIRSR" id="PIRSR606689-2"/>
    </source>
</evidence>
<sequence>MVLLSILRKRKQQEKEIRLLILGLDASGKTTFMKKINGEDVSTISPTFGFNIETLEYKGWKLNLWDVGGQESLRSYWRNYFERTDGLIWVVDPWDSARVDEAGKTLHSLLNEEVLVGCSVLILVNKCDRGEVDEQAVLKQMNVDAIKGHHFKAFKTSAFTGENLLPALDWVCNDIASKVLLRD</sequence>
<name>A0A7E4VAT8_PANRE</name>
<keyword evidence="4 6" id="KW-0547">Nucleotide-binding</keyword>
<reference evidence="9" key="1">
    <citation type="journal article" date="2013" name="Genetics">
        <title>The draft genome and transcriptome of Panagrellus redivivus are shaped by the harsh demands of a free-living lifestyle.</title>
        <authorList>
            <person name="Srinivasan J."/>
            <person name="Dillman A.R."/>
            <person name="Macchietto M.G."/>
            <person name="Heikkinen L."/>
            <person name="Lakso M."/>
            <person name="Fracchia K.M."/>
            <person name="Antoshechkin I."/>
            <person name="Mortazavi A."/>
            <person name="Wong G."/>
            <person name="Sternberg P.W."/>
        </authorList>
    </citation>
    <scope>NUCLEOTIDE SEQUENCE [LARGE SCALE GENOMIC DNA]</scope>
    <source>
        <strain evidence="9">MT8872</strain>
    </source>
</reference>
<dbReference type="SUPFAM" id="SSF52540">
    <property type="entry name" value="P-loop containing nucleoside triphosphate hydrolases"/>
    <property type="match status" value="1"/>
</dbReference>
<evidence type="ECO:0000256" key="6">
    <source>
        <dbReference type="PIRSR" id="PIRSR606689-1"/>
    </source>
</evidence>
<dbReference type="PRINTS" id="PR00328">
    <property type="entry name" value="SAR1GTPBP"/>
</dbReference>
<dbReference type="SMART" id="SM00177">
    <property type="entry name" value="ARF"/>
    <property type="match status" value="1"/>
</dbReference>
<protein>
    <recommendedName>
        <fullName evidence="2">ADP-ribosylation factor-like protein 6</fullName>
    </recommendedName>
</protein>
<dbReference type="Gene3D" id="3.40.50.300">
    <property type="entry name" value="P-loop containing nucleotide triphosphate hydrolases"/>
    <property type="match status" value="1"/>
</dbReference>
<proteinExistence type="inferred from homology"/>
<feature type="binding site" evidence="6">
    <location>
        <position position="69"/>
    </location>
    <ligand>
        <name>GTP</name>
        <dbReference type="ChEBI" id="CHEBI:37565"/>
    </ligand>
</feature>
<keyword evidence="7" id="KW-0460">Magnesium</keyword>
<evidence type="ECO:0000313" key="9">
    <source>
        <dbReference type="Proteomes" id="UP000492821"/>
    </source>
</evidence>
<dbReference type="GO" id="GO:0005525">
    <property type="term" value="F:GTP binding"/>
    <property type="evidence" value="ECO:0007669"/>
    <property type="project" value="UniProtKB-KW"/>
</dbReference>
<feature type="binding site" evidence="7">
    <location>
        <position position="30"/>
    </location>
    <ligand>
        <name>Mg(2+)</name>
        <dbReference type="ChEBI" id="CHEBI:18420"/>
    </ligand>
</feature>
<evidence type="ECO:0000313" key="10">
    <source>
        <dbReference type="WBParaSite" id="Pan_g18709.t1"/>
    </source>
</evidence>
<dbReference type="WBParaSite" id="Pan_g18709.t1">
    <property type="protein sequence ID" value="Pan_g18709.t1"/>
    <property type="gene ID" value="Pan_g18709"/>
</dbReference>
<keyword evidence="7" id="KW-0479">Metal-binding</keyword>
<evidence type="ECO:0000256" key="5">
    <source>
        <dbReference type="ARBA" id="ARBA00023134"/>
    </source>
</evidence>
<dbReference type="Proteomes" id="UP000492821">
    <property type="component" value="Unassembled WGS sequence"/>
</dbReference>
<dbReference type="SMART" id="SM00178">
    <property type="entry name" value="SAR"/>
    <property type="match status" value="1"/>
</dbReference>
<dbReference type="SMART" id="SM00175">
    <property type="entry name" value="RAB"/>
    <property type="match status" value="1"/>
</dbReference>